<reference evidence="1 2" key="1">
    <citation type="submission" date="2013-11" db="EMBL/GenBank/DDBJ databases">
        <title>Whole genome shotgun sequence of Vibrio halioticoli NBRC 102217.</title>
        <authorList>
            <person name="Isaki S."/>
            <person name="Kimura A."/>
            <person name="Ohji S."/>
            <person name="Hosoyama A."/>
            <person name="Fujita N."/>
            <person name="Hashimoto M."/>
            <person name="Hosoyama Y."/>
            <person name="Yamazoe A."/>
        </authorList>
    </citation>
    <scope>NUCLEOTIDE SEQUENCE [LARGE SCALE GENOMIC DNA]</scope>
    <source>
        <strain evidence="1 2">NBRC 102217</strain>
    </source>
</reference>
<protein>
    <recommendedName>
        <fullName evidence="3">Outer membrane protein beta-barrel domain-containing protein</fullName>
    </recommendedName>
</protein>
<keyword evidence="2" id="KW-1185">Reference proteome</keyword>
<name>V5FFL4_9VIBR</name>
<proteinExistence type="predicted"/>
<gene>
    <name evidence="1" type="ORF">VHA01S_047_00070</name>
</gene>
<organism evidence="1 2">
    <name type="scientific">Vibrio halioticoli NBRC 102217</name>
    <dbReference type="NCBI Taxonomy" id="1219072"/>
    <lineage>
        <taxon>Bacteria</taxon>
        <taxon>Pseudomonadati</taxon>
        <taxon>Pseudomonadota</taxon>
        <taxon>Gammaproteobacteria</taxon>
        <taxon>Vibrionales</taxon>
        <taxon>Vibrionaceae</taxon>
        <taxon>Vibrio</taxon>
    </lineage>
</organism>
<sequence length="252" mass="27769">MNKYVRIVSFAVCSVVSTSSIANESDDWQFSLAPLFVWGSNLNGNAEAGSGSLPLDLDFKNDLLSNLDAVFTFHFEAQKKDLILFAEYQNMTLTPSSTTPFGGTVDVTFKNQMGELGVGYVVGKMDNTNFEVLAGVRRLEQDISMNITGAPLPFPTSLSTGDTWYDGFVGGRVKTQFADKWQFVFRGDVGGGGSDFIWNTSAIVDYRFMDWGSAFFGYRAMGYDFDNGKDDSNKYAIDVVMQGPLAGLNIHW</sequence>
<dbReference type="EMBL" id="BAUJ01000047">
    <property type="protein sequence ID" value="GAD90538.1"/>
    <property type="molecule type" value="Genomic_DNA"/>
</dbReference>
<accession>V5FFL4</accession>
<dbReference type="eggNOG" id="COG2067">
    <property type="taxonomic scope" value="Bacteria"/>
</dbReference>
<dbReference type="AlphaFoldDB" id="V5FFL4"/>
<comment type="caution">
    <text evidence="1">The sequence shown here is derived from an EMBL/GenBank/DDBJ whole genome shotgun (WGS) entry which is preliminary data.</text>
</comment>
<dbReference type="RefSeq" id="WP_023404866.1">
    <property type="nucleotide sequence ID" value="NZ_BAUJ01000047.1"/>
</dbReference>
<evidence type="ECO:0008006" key="3">
    <source>
        <dbReference type="Google" id="ProtNLM"/>
    </source>
</evidence>
<evidence type="ECO:0000313" key="2">
    <source>
        <dbReference type="Proteomes" id="UP000017800"/>
    </source>
</evidence>
<dbReference type="Proteomes" id="UP000017800">
    <property type="component" value="Unassembled WGS sequence"/>
</dbReference>
<dbReference type="OrthoDB" id="5733324at2"/>
<evidence type="ECO:0000313" key="1">
    <source>
        <dbReference type="EMBL" id="GAD90538.1"/>
    </source>
</evidence>